<protein>
    <submittedName>
        <fullName evidence="2">AAA family ATPase</fullName>
    </submittedName>
</protein>
<gene>
    <name evidence="2" type="ORF">PEP31012_01820</name>
</gene>
<evidence type="ECO:0000313" key="2">
    <source>
        <dbReference type="EMBL" id="VVD95320.1"/>
    </source>
</evidence>
<proteinExistence type="predicted"/>
<sequence length="82" mass="8999">MVDTKRRLLRAGQDILAGLDGEPRNGILLFDEPGNGKTMFAEALAGELDISFFPVAFGDMASKWINETPETLRVDSWVSGSR</sequence>
<dbReference type="AlphaFoldDB" id="A0A5E4U5J5"/>
<dbReference type="InterPro" id="IPR027417">
    <property type="entry name" value="P-loop_NTPase"/>
</dbReference>
<dbReference type="Proteomes" id="UP000400981">
    <property type="component" value="Unassembled WGS sequence"/>
</dbReference>
<dbReference type="InterPro" id="IPR003959">
    <property type="entry name" value="ATPase_AAA_core"/>
</dbReference>
<keyword evidence="3" id="KW-1185">Reference proteome</keyword>
<dbReference type="OrthoDB" id="9802352at2"/>
<dbReference type="GO" id="GO:0016887">
    <property type="term" value="F:ATP hydrolysis activity"/>
    <property type="evidence" value="ECO:0007669"/>
    <property type="project" value="InterPro"/>
</dbReference>
<evidence type="ECO:0000259" key="1">
    <source>
        <dbReference type="Pfam" id="PF00004"/>
    </source>
</evidence>
<dbReference type="InterPro" id="IPR050304">
    <property type="entry name" value="MT-severing_AAA_ATPase"/>
</dbReference>
<name>A0A5E4U5J5_9BURK</name>
<dbReference type="SUPFAM" id="SSF52540">
    <property type="entry name" value="P-loop containing nucleoside triphosphate hydrolases"/>
    <property type="match status" value="1"/>
</dbReference>
<accession>A0A5E4U5J5</accession>
<dbReference type="Pfam" id="PF00004">
    <property type="entry name" value="AAA"/>
    <property type="match status" value="1"/>
</dbReference>
<organism evidence="2 3">
    <name type="scientific">Pandoraea eparura</name>
    <dbReference type="NCBI Taxonomy" id="2508291"/>
    <lineage>
        <taxon>Bacteria</taxon>
        <taxon>Pseudomonadati</taxon>
        <taxon>Pseudomonadota</taxon>
        <taxon>Betaproteobacteria</taxon>
        <taxon>Burkholderiales</taxon>
        <taxon>Burkholderiaceae</taxon>
        <taxon>Pandoraea</taxon>
    </lineage>
</organism>
<reference evidence="2 3" key="1">
    <citation type="submission" date="2019-08" db="EMBL/GenBank/DDBJ databases">
        <authorList>
            <person name="Peeters C."/>
        </authorList>
    </citation>
    <scope>NUCLEOTIDE SEQUENCE [LARGE SCALE GENOMIC DNA]</scope>
    <source>
        <strain evidence="2 3">LMG 31012</strain>
    </source>
</reference>
<feature type="domain" description="ATPase AAA-type core" evidence="1">
    <location>
        <begin position="27"/>
        <end position="73"/>
    </location>
</feature>
<dbReference type="Gene3D" id="3.40.50.300">
    <property type="entry name" value="P-loop containing nucleotide triphosphate hydrolases"/>
    <property type="match status" value="1"/>
</dbReference>
<evidence type="ECO:0000313" key="3">
    <source>
        <dbReference type="Proteomes" id="UP000400981"/>
    </source>
</evidence>
<dbReference type="EMBL" id="CABPSH010000003">
    <property type="protein sequence ID" value="VVD95320.1"/>
    <property type="molecule type" value="Genomic_DNA"/>
</dbReference>
<dbReference type="RefSeq" id="WP_150589039.1">
    <property type="nucleotide sequence ID" value="NZ_CABPSH010000003.1"/>
</dbReference>
<dbReference type="GO" id="GO:0005524">
    <property type="term" value="F:ATP binding"/>
    <property type="evidence" value="ECO:0007669"/>
    <property type="project" value="InterPro"/>
</dbReference>
<dbReference type="PANTHER" id="PTHR23074:SF83">
    <property type="entry name" value="VACUOLAR PROTEIN SORTING-ASSOCIATED PROTEIN 4A"/>
    <property type="match status" value="1"/>
</dbReference>
<dbReference type="PANTHER" id="PTHR23074">
    <property type="entry name" value="AAA DOMAIN-CONTAINING"/>
    <property type="match status" value="1"/>
</dbReference>